<evidence type="ECO:0000313" key="1">
    <source>
        <dbReference type="EMBL" id="CEG20799.1"/>
    </source>
</evidence>
<dbReference type="AlphaFoldDB" id="A0A098EEV0"/>
<protein>
    <submittedName>
        <fullName evidence="1">Uncharacterized protein</fullName>
    </submittedName>
</protein>
<evidence type="ECO:0000313" key="2">
    <source>
        <dbReference type="Proteomes" id="UP000055047"/>
    </source>
</evidence>
<dbReference type="EMBL" id="CCXQ01000083">
    <property type="protein sequence ID" value="CEG20799.1"/>
    <property type="molecule type" value="Genomic_DNA"/>
</dbReference>
<gene>
    <name evidence="1" type="ORF">ANAPHAGO_00831</name>
</gene>
<dbReference type="RefSeq" id="WP_011450447.1">
    <property type="nucleotide sequence ID" value="NZ_CCXQ01000083.1"/>
</dbReference>
<sequence length="56" mass="6404">MVFTVDFKDYGVVCREERVQLLREGKRWVFVRGILGDMSMFGNSTAILYSISVRGA</sequence>
<dbReference type="Proteomes" id="UP000055047">
    <property type="component" value="Unassembled WGS sequence"/>
</dbReference>
<accession>A0A098EEV0</accession>
<dbReference type="PATRIC" id="fig|948.7.peg.1186"/>
<organism evidence="1 2">
    <name type="scientific">Anaplasma phagocytophilum</name>
    <name type="common">Ehrlichia phagocytophila</name>
    <dbReference type="NCBI Taxonomy" id="948"/>
    <lineage>
        <taxon>Bacteria</taxon>
        <taxon>Pseudomonadati</taxon>
        <taxon>Pseudomonadota</taxon>
        <taxon>Alphaproteobacteria</taxon>
        <taxon>Rickettsiales</taxon>
        <taxon>Anaplasmataceae</taxon>
        <taxon>Anaplasma</taxon>
        <taxon>phagocytophilum group</taxon>
    </lineage>
</organism>
<name>A0A098EEV0_ANAPH</name>
<reference evidence="1 2" key="1">
    <citation type="submission" date="2014-09" db="EMBL/GenBank/DDBJ databases">
        <authorList>
            <person name="Loux Valentin"/>
            <person name="Dugat Thibaut"/>
        </authorList>
    </citation>
    <scope>NUCLEOTIDE SEQUENCE [LARGE SCALE GENOMIC DNA]</scope>
    <source>
        <strain evidence="1 2">BOV-10_179</strain>
    </source>
</reference>
<dbReference type="GeneID" id="92748424"/>
<proteinExistence type="predicted"/>